<reference evidence="3 4" key="1">
    <citation type="submission" date="2021-01" db="EMBL/GenBank/DDBJ databases">
        <title>Prevotella A2931 sp. nov.</title>
        <authorList>
            <person name="Buhl M."/>
            <person name="Oberhettinger P."/>
        </authorList>
    </citation>
    <scope>NUCLEOTIDE SEQUENCE [LARGE SCALE GENOMIC DNA]</scope>
    <source>
        <strain evidence="3 4">A2931</strain>
    </source>
</reference>
<dbReference type="Gene3D" id="1.10.260.40">
    <property type="entry name" value="lambda repressor-like DNA-binding domains"/>
    <property type="match status" value="1"/>
</dbReference>
<dbReference type="InterPro" id="IPR001387">
    <property type="entry name" value="Cro/C1-type_HTH"/>
</dbReference>
<dbReference type="PROSITE" id="PS50943">
    <property type="entry name" value="HTH_CROC1"/>
    <property type="match status" value="1"/>
</dbReference>
<dbReference type="Proteomes" id="UP000664265">
    <property type="component" value="Unassembled WGS sequence"/>
</dbReference>
<dbReference type="CDD" id="cd00093">
    <property type="entry name" value="HTH_XRE"/>
    <property type="match status" value="1"/>
</dbReference>
<evidence type="ECO:0000259" key="2">
    <source>
        <dbReference type="PROSITE" id="PS50943"/>
    </source>
</evidence>
<comment type="caution">
    <text evidence="3">The sequence shown here is derived from an EMBL/GenBank/DDBJ whole genome shotgun (WGS) entry which is preliminary data.</text>
</comment>
<dbReference type="InterPro" id="IPR010982">
    <property type="entry name" value="Lambda_DNA-bd_dom_sf"/>
</dbReference>
<feature type="compositionally biased region" description="Polar residues" evidence="1">
    <location>
        <begin position="77"/>
        <end position="88"/>
    </location>
</feature>
<dbReference type="RefSeq" id="WP_107582939.1">
    <property type="nucleotide sequence ID" value="NZ_JAERMS010000030.1"/>
</dbReference>
<sequence>MKDRIRQIMEGSHMNQQTFAQFIGMSSASLSSIFTGRTKPTINIVEAIKNKIPSISTDWLLFGFGDMYITKDKTDETSQSNTRSSTEAQLVDFGSASQGTLPSLFDQAPGKEPASTAQQPQKIIVKEIDKKVRQITEIRIFYDDQTWETFVPKK</sequence>
<feature type="region of interest" description="Disordered" evidence="1">
    <location>
        <begin position="97"/>
        <end position="120"/>
    </location>
</feature>
<feature type="domain" description="HTH cro/C1-type" evidence="2">
    <location>
        <begin position="5"/>
        <end position="60"/>
    </location>
</feature>
<dbReference type="SUPFAM" id="SSF47413">
    <property type="entry name" value="lambda repressor-like DNA-binding domains"/>
    <property type="match status" value="1"/>
</dbReference>
<name>A0ABS3M710_9BACT</name>
<evidence type="ECO:0000313" key="4">
    <source>
        <dbReference type="Proteomes" id="UP000664265"/>
    </source>
</evidence>
<evidence type="ECO:0000256" key="1">
    <source>
        <dbReference type="SAM" id="MobiDB-lite"/>
    </source>
</evidence>
<evidence type="ECO:0000313" key="3">
    <source>
        <dbReference type="EMBL" id="MBO1363906.1"/>
    </source>
</evidence>
<keyword evidence="4" id="KW-1185">Reference proteome</keyword>
<dbReference type="Pfam" id="PF01381">
    <property type="entry name" value="HTH_3"/>
    <property type="match status" value="1"/>
</dbReference>
<proteinExistence type="predicted"/>
<organism evidence="3 4">
    <name type="scientific">Prevotella illustrans</name>
    <dbReference type="NCBI Taxonomy" id="2800387"/>
    <lineage>
        <taxon>Bacteria</taxon>
        <taxon>Pseudomonadati</taxon>
        <taxon>Bacteroidota</taxon>
        <taxon>Bacteroidia</taxon>
        <taxon>Bacteroidales</taxon>
        <taxon>Prevotellaceae</taxon>
        <taxon>Prevotella</taxon>
    </lineage>
</organism>
<accession>A0ABS3M710</accession>
<protein>
    <submittedName>
        <fullName evidence="3">Helix-turn-helix transcriptional regulator</fullName>
    </submittedName>
</protein>
<dbReference type="EMBL" id="JAERMS010000030">
    <property type="protein sequence ID" value="MBO1363906.1"/>
    <property type="molecule type" value="Genomic_DNA"/>
</dbReference>
<gene>
    <name evidence="3" type="ORF">JHU38_09010</name>
</gene>
<feature type="region of interest" description="Disordered" evidence="1">
    <location>
        <begin position="73"/>
        <end position="92"/>
    </location>
</feature>